<dbReference type="RefSeq" id="WP_103944789.1">
    <property type="nucleotide sequence ID" value="NZ_FNVO01000044.1"/>
</dbReference>
<proteinExistence type="predicted"/>
<accession>A0A1H6E8R2</accession>
<organism evidence="1 2">
    <name type="scientific">Thermomonospora echinospora</name>
    <dbReference type="NCBI Taxonomy" id="1992"/>
    <lineage>
        <taxon>Bacteria</taxon>
        <taxon>Bacillati</taxon>
        <taxon>Actinomycetota</taxon>
        <taxon>Actinomycetes</taxon>
        <taxon>Streptosporangiales</taxon>
        <taxon>Thermomonosporaceae</taxon>
        <taxon>Thermomonospora</taxon>
    </lineage>
</organism>
<keyword evidence="2" id="KW-1185">Reference proteome</keyword>
<name>A0A1H6E8R2_9ACTN</name>
<dbReference type="AlphaFoldDB" id="A0A1H6E8R2"/>
<dbReference type="Proteomes" id="UP000236723">
    <property type="component" value="Unassembled WGS sequence"/>
</dbReference>
<dbReference type="SUPFAM" id="SSF89372">
    <property type="entry name" value="Fucose-specific lectin"/>
    <property type="match status" value="2"/>
</dbReference>
<protein>
    <recommendedName>
        <fullName evidence="3">BNR repeat-containing family member</fullName>
    </recommendedName>
</protein>
<evidence type="ECO:0008006" key="3">
    <source>
        <dbReference type="Google" id="ProtNLM"/>
    </source>
</evidence>
<dbReference type="EMBL" id="FNVO01000044">
    <property type="protein sequence ID" value="SEG94208.1"/>
    <property type="molecule type" value="Genomic_DNA"/>
</dbReference>
<dbReference type="Gene3D" id="2.120.10.70">
    <property type="entry name" value="Fucose-specific lectin"/>
    <property type="match status" value="2"/>
</dbReference>
<gene>
    <name evidence="1" type="ORF">SAMN04489712_1448</name>
</gene>
<evidence type="ECO:0000313" key="1">
    <source>
        <dbReference type="EMBL" id="SEG94208.1"/>
    </source>
</evidence>
<sequence>MSTSTSDLVVGADETAALAVVGPNDLTALTGAPRTFSPHGYVRSDGRNVVVSYSASNRIRELALEGDHWASYDLTKEAGDAPRGFAPRGYVRSDGVTAVVYLGLSSDGHHMHELALIGNAWRHTDLTAKTGAIGGGTMRPYVRHDGTTVIVYRGPDGHIHELAREGNTWRHYDLTIESGAPTDPQRLPSPSDQPIGYARSDGSSAVVFRSADGEIRQLKLTNVWEHRNLTNDAGDPKATYGLAAAVRHDGVNVIFYAGQDHHLHELSLDPSGEWQHNDITALFNGPQLGDGAHIEVFPIFRSGRAMTSVVYDDADRHLNEFRLDGTWKNTDRTTQTGAPTLEPFMIAAYQRTDGVTAFLFSSHPNPDHHIFEITR</sequence>
<reference evidence="2" key="1">
    <citation type="submission" date="2016-10" db="EMBL/GenBank/DDBJ databases">
        <authorList>
            <person name="Varghese N."/>
            <person name="Submissions S."/>
        </authorList>
    </citation>
    <scope>NUCLEOTIDE SEQUENCE [LARGE SCALE GENOMIC DNA]</scope>
    <source>
        <strain evidence="2">DSM 43163</strain>
    </source>
</reference>
<dbReference type="OrthoDB" id="9798386at2"/>
<evidence type="ECO:0000313" key="2">
    <source>
        <dbReference type="Proteomes" id="UP000236723"/>
    </source>
</evidence>